<dbReference type="Pfam" id="PF05380">
    <property type="entry name" value="Peptidase_A17"/>
    <property type="match status" value="1"/>
</dbReference>
<dbReference type="PANTHER" id="PTHR22955">
    <property type="entry name" value="RETROTRANSPOSON"/>
    <property type="match status" value="1"/>
</dbReference>
<evidence type="ECO:0000313" key="1">
    <source>
        <dbReference type="EMBL" id="GBN24342.1"/>
    </source>
</evidence>
<dbReference type="InterPro" id="IPR008042">
    <property type="entry name" value="Retrotrans_Pao"/>
</dbReference>
<organism evidence="1 2">
    <name type="scientific">Araneus ventricosus</name>
    <name type="common">Orbweaver spider</name>
    <name type="synonym">Epeira ventricosa</name>
    <dbReference type="NCBI Taxonomy" id="182803"/>
    <lineage>
        <taxon>Eukaryota</taxon>
        <taxon>Metazoa</taxon>
        <taxon>Ecdysozoa</taxon>
        <taxon>Arthropoda</taxon>
        <taxon>Chelicerata</taxon>
        <taxon>Arachnida</taxon>
        <taxon>Araneae</taxon>
        <taxon>Araneomorphae</taxon>
        <taxon>Entelegynae</taxon>
        <taxon>Araneoidea</taxon>
        <taxon>Araneidae</taxon>
        <taxon>Araneus</taxon>
    </lineage>
</organism>
<evidence type="ECO:0008006" key="3">
    <source>
        <dbReference type="Google" id="ProtNLM"/>
    </source>
</evidence>
<dbReference type="PANTHER" id="PTHR22955:SF69">
    <property type="entry name" value="REVERSE TRANSCRIPTASE_RETROTRANSPOSON-DERIVED PROTEIN RNASE H-LIKE DOMAIN-CONTAINING PROTEIN"/>
    <property type="match status" value="1"/>
</dbReference>
<protein>
    <recommendedName>
        <fullName evidence="3">Reverse transcriptase domain-containing protein</fullName>
    </recommendedName>
</protein>
<dbReference type="AlphaFoldDB" id="A0A4Y2MCM2"/>
<comment type="caution">
    <text evidence="1">The sequence shown here is derived from an EMBL/GenBank/DDBJ whole genome shotgun (WGS) entry which is preliminary data.</text>
</comment>
<dbReference type="Proteomes" id="UP000499080">
    <property type="component" value="Unassembled WGS sequence"/>
</dbReference>
<accession>A0A4Y2MCM2</accession>
<name>A0A4Y2MCM2_ARAVE</name>
<reference evidence="1 2" key="1">
    <citation type="journal article" date="2019" name="Sci. Rep.">
        <title>Orb-weaving spider Araneus ventricosus genome elucidates the spidroin gene catalogue.</title>
        <authorList>
            <person name="Kono N."/>
            <person name="Nakamura H."/>
            <person name="Ohtoshi R."/>
            <person name="Moran D.A.P."/>
            <person name="Shinohara A."/>
            <person name="Yoshida Y."/>
            <person name="Fujiwara M."/>
            <person name="Mori M."/>
            <person name="Tomita M."/>
            <person name="Arakawa K."/>
        </authorList>
    </citation>
    <scope>NUCLEOTIDE SEQUENCE [LARGE SCALE GENOMIC DNA]</scope>
</reference>
<dbReference type="EMBL" id="BGPR01007106">
    <property type="protein sequence ID" value="GBN24342.1"/>
    <property type="molecule type" value="Genomic_DNA"/>
</dbReference>
<evidence type="ECO:0000313" key="2">
    <source>
        <dbReference type="Proteomes" id="UP000499080"/>
    </source>
</evidence>
<sequence length="96" mass="10819">MILIVFAEASIKGYSSVAYFKNPTTLETSFAISKSRVAPLKKLPPLHLELMAATIAAKVADYLKTLFKIREFNIYCFSDSWIVSDDEFDLLTKFSS</sequence>
<proteinExistence type="predicted"/>
<keyword evidence="2" id="KW-1185">Reference proteome</keyword>
<gene>
    <name evidence="1" type="ORF">AVEN_33186_1</name>
</gene>